<evidence type="ECO:0000313" key="1">
    <source>
        <dbReference type="EMBL" id="EGG28829.1"/>
    </source>
</evidence>
<evidence type="ECO:0000313" key="2">
    <source>
        <dbReference type="Proteomes" id="UP000005615"/>
    </source>
</evidence>
<keyword evidence="2" id="KW-1185">Reference proteome</keyword>
<reference evidence="1 2" key="1">
    <citation type="journal article" date="2011" name="J. Bacteriol.">
        <title>Genome sequence of strain IMCC3088, a proteorhodopsin-containing marine bacterium belonging to the OM60/NOR5 clade.</title>
        <authorList>
            <person name="Jang Y."/>
            <person name="Oh H.M."/>
            <person name="Kang I."/>
            <person name="Lee K."/>
            <person name="Yang S.J."/>
            <person name="Cho J.C."/>
        </authorList>
    </citation>
    <scope>NUCLEOTIDE SEQUENCE [LARGE SCALE GENOMIC DNA]</scope>
    <source>
        <strain evidence="1 2">IMCC3088</strain>
    </source>
</reference>
<accession>F3L4B5</accession>
<organism evidence="1 2">
    <name type="scientific">Aequoribacter fuscus</name>
    <dbReference type="NCBI Taxonomy" id="2518989"/>
    <lineage>
        <taxon>Bacteria</taxon>
        <taxon>Pseudomonadati</taxon>
        <taxon>Pseudomonadota</taxon>
        <taxon>Gammaproteobacteria</taxon>
        <taxon>Cellvibrionales</taxon>
        <taxon>Halieaceae</taxon>
        <taxon>Aequoribacter</taxon>
    </lineage>
</organism>
<dbReference type="AlphaFoldDB" id="F3L4B5"/>
<comment type="caution">
    <text evidence="1">The sequence shown here is derived from an EMBL/GenBank/DDBJ whole genome shotgun (WGS) entry which is preliminary data.</text>
</comment>
<dbReference type="Proteomes" id="UP000005615">
    <property type="component" value="Unassembled WGS sequence"/>
</dbReference>
<name>F3L4B5_9GAMM</name>
<dbReference type="EMBL" id="AEIG01000079">
    <property type="protein sequence ID" value="EGG28829.1"/>
    <property type="molecule type" value="Genomic_DNA"/>
</dbReference>
<sequence>MVPKGRCQTSSRVFKLITDILPQGGALQGMPKGDSIGRSVLTP</sequence>
<proteinExistence type="predicted"/>
<gene>
    <name evidence="1" type="ORF">IMCC3088_2516</name>
</gene>
<protein>
    <submittedName>
        <fullName evidence="1">Uncharacterized protein</fullName>
    </submittedName>
</protein>